<evidence type="ECO:0000313" key="3">
    <source>
        <dbReference type="Proteomes" id="UP000067625"/>
    </source>
</evidence>
<dbReference type="PATRIC" id="fig|1441095.3.peg.2650"/>
<keyword evidence="1" id="KW-1133">Transmembrane helix</keyword>
<reference evidence="2 3" key="2">
    <citation type="journal article" date="2016" name="Int. J. Syst. Evol. Microbiol.">
        <title>Bacillus gobiensis sp. nov., isolated from a soil sample.</title>
        <authorList>
            <person name="Liu B."/>
            <person name="Liu G.H."/>
            <person name="Cetin S."/>
            <person name="Schumann P."/>
            <person name="Pan Z.Z."/>
            <person name="Chen Q.Q."/>
        </authorList>
    </citation>
    <scope>NUCLEOTIDE SEQUENCE [LARGE SCALE GENOMIC DNA]</scope>
    <source>
        <strain evidence="2 3">FJAT-4402</strain>
    </source>
</reference>
<dbReference type="OrthoDB" id="2930040at2"/>
<keyword evidence="3" id="KW-1185">Reference proteome</keyword>
<dbReference type="EMBL" id="CP012600">
    <property type="protein sequence ID" value="ALC82237.1"/>
    <property type="molecule type" value="Genomic_DNA"/>
</dbReference>
<gene>
    <name evidence="2" type="ORF">AM592_12100</name>
</gene>
<organism evidence="2 3">
    <name type="scientific">Bacillus gobiensis</name>
    <dbReference type="NCBI Taxonomy" id="1441095"/>
    <lineage>
        <taxon>Bacteria</taxon>
        <taxon>Bacillati</taxon>
        <taxon>Bacillota</taxon>
        <taxon>Bacilli</taxon>
        <taxon>Bacillales</taxon>
        <taxon>Bacillaceae</taxon>
        <taxon>Bacillus</taxon>
    </lineage>
</organism>
<evidence type="ECO:0000256" key="1">
    <source>
        <dbReference type="SAM" id="Phobius"/>
    </source>
</evidence>
<evidence type="ECO:0008006" key="4">
    <source>
        <dbReference type="Google" id="ProtNLM"/>
    </source>
</evidence>
<keyword evidence="1" id="KW-0472">Membrane</keyword>
<reference evidence="3" key="1">
    <citation type="submission" date="2015-08" db="EMBL/GenBank/DDBJ databases">
        <title>Genome sequencing project for genomic taxonomy and phylogenomics of Bacillus-like bacteria.</title>
        <authorList>
            <person name="Liu B."/>
            <person name="Wang J."/>
            <person name="Zhu Y."/>
            <person name="Liu G."/>
            <person name="Chen Q."/>
            <person name="Chen Z."/>
            <person name="Lan J."/>
            <person name="Che J."/>
            <person name="Ge C."/>
            <person name="Shi H."/>
            <person name="Pan Z."/>
            <person name="Liu X."/>
        </authorList>
    </citation>
    <scope>NUCLEOTIDE SEQUENCE [LARGE SCALE GENOMIC DNA]</scope>
    <source>
        <strain evidence="3">FJAT-4402</strain>
    </source>
</reference>
<keyword evidence="1" id="KW-0812">Transmembrane</keyword>
<dbReference type="AlphaFoldDB" id="A0A0M4FHL1"/>
<dbReference type="RefSeq" id="WP_053604022.1">
    <property type="nucleotide sequence ID" value="NZ_CP012600.1"/>
</dbReference>
<accession>A0A0M4FHL1</accession>
<evidence type="ECO:0000313" key="2">
    <source>
        <dbReference type="EMBL" id="ALC82237.1"/>
    </source>
</evidence>
<protein>
    <recommendedName>
        <fullName evidence="4">DUF2116 family Zn-ribbon domain-containing protein</fullName>
    </recommendedName>
</protein>
<proteinExistence type="predicted"/>
<feature type="transmembrane region" description="Helical" evidence="1">
    <location>
        <begin position="40"/>
        <end position="64"/>
    </location>
</feature>
<dbReference type="Proteomes" id="UP000067625">
    <property type="component" value="Chromosome"/>
</dbReference>
<sequence length="67" mass="7444">MEEKINCRKCNALIPYRSSVCPECGCENPLPKPEKIKDRIILIVASIVVILLIAMILGVLNAYIGIF</sequence>
<name>A0A0M4FHL1_9BACI</name>